<sequence>MVWEALCLQNRYNSCLLYLNSTLFRKLALPLQRLRYIEKQVMIQFKHTLTVFALLLSSYAAFAQGETSNWYFGKGAGLIFRGDTVTAVVNSRLHTEEGSATISDKAGNLLFYTNGITVWNKHHRVMPNGNGLMGMKSSTQSALIVPKPAADSVFYIFTTDIQAQSNGLRYSIVNMNKDDGNGAVTARNVFLIAPATEKLTAIRHSNNRDWWVIAHRWNSNAYMAYLVTAEGVNTEPVMSNVGTVHGGAHRKAIGYLVPSPDGTRLAAALWDSESNFEVLRFNRSTGEVSDPVLLKGYEEAYGVCFSPDGTKLYGTANGKGGGKAQIIQFDLQAGDEAAIAKSAVVVGMSGSPRIGAIQLGPNGKMYVARQDNIHLGVINNPNALGKESGYVDTGFHLGGRKSDLGLPNFPQGIQSGAGRSANVR</sequence>
<dbReference type="Pfam" id="PF07676">
    <property type="entry name" value="PD40"/>
    <property type="match status" value="1"/>
</dbReference>
<dbReference type="InterPro" id="IPR015943">
    <property type="entry name" value="WD40/YVTN_repeat-like_dom_sf"/>
</dbReference>
<evidence type="ECO:0000313" key="1">
    <source>
        <dbReference type="EMBL" id="PKV66529.1"/>
    </source>
</evidence>
<dbReference type="InterPro" id="IPR011659">
    <property type="entry name" value="WD40"/>
</dbReference>
<dbReference type="AlphaFoldDB" id="A0A2N3UAY7"/>
<dbReference type="Gene3D" id="2.130.10.10">
    <property type="entry name" value="YVTN repeat-like/Quinoprotein amine dehydrogenase"/>
    <property type="match status" value="1"/>
</dbReference>
<gene>
    <name evidence="1" type="ORF">BD749_1658</name>
</gene>
<reference evidence="1 2" key="1">
    <citation type="submission" date="2017-12" db="EMBL/GenBank/DDBJ databases">
        <title>Genomic Encyclopedia of Type Strains, Phase III (KMG-III): the genomes of soil and plant-associated and newly described type strains.</title>
        <authorList>
            <person name="Whitman W."/>
        </authorList>
    </citation>
    <scope>NUCLEOTIDE SEQUENCE [LARGE SCALE GENOMIC DNA]</scope>
    <source>
        <strain evidence="1 2">LP43</strain>
    </source>
</reference>
<comment type="caution">
    <text evidence="1">The sequence shown here is derived from an EMBL/GenBank/DDBJ whole genome shotgun (WGS) entry which is preliminary data.</text>
</comment>
<dbReference type="SUPFAM" id="SSF63829">
    <property type="entry name" value="Calcium-dependent phosphotriesterase"/>
    <property type="match status" value="1"/>
</dbReference>
<evidence type="ECO:0000313" key="2">
    <source>
        <dbReference type="Proteomes" id="UP000233782"/>
    </source>
</evidence>
<name>A0A2N3UAY7_9BACT</name>
<keyword evidence="2" id="KW-1185">Reference proteome</keyword>
<organism evidence="1 2">
    <name type="scientific">Pontibacter ramchanderi</name>
    <dbReference type="NCBI Taxonomy" id="1179743"/>
    <lineage>
        <taxon>Bacteria</taxon>
        <taxon>Pseudomonadati</taxon>
        <taxon>Bacteroidota</taxon>
        <taxon>Cytophagia</taxon>
        <taxon>Cytophagales</taxon>
        <taxon>Hymenobacteraceae</taxon>
        <taxon>Pontibacter</taxon>
    </lineage>
</organism>
<proteinExistence type="predicted"/>
<dbReference type="Proteomes" id="UP000233782">
    <property type="component" value="Unassembled WGS sequence"/>
</dbReference>
<dbReference type="EMBL" id="PJMU01000002">
    <property type="protein sequence ID" value="PKV66529.1"/>
    <property type="molecule type" value="Genomic_DNA"/>
</dbReference>
<accession>A0A2N3UAY7</accession>
<protein>
    <submittedName>
        <fullName evidence="1">WD40 repeat protein</fullName>
    </submittedName>
</protein>